<keyword evidence="2" id="KW-1185">Reference proteome</keyword>
<accession>A0A182Y816</accession>
<dbReference type="OMA" id="CICECSQ"/>
<dbReference type="STRING" id="30069.A0A182Y816"/>
<dbReference type="VEuPathDB" id="VectorBase:ASTEI20_039970"/>
<name>A0A182Y816_ANOST</name>
<organism evidence="1 2">
    <name type="scientific">Anopheles stephensi</name>
    <name type="common">Indo-Pakistan malaria mosquito</name>
    <dbReference type="NCBI Taxonomy" id="30069"/>
    <lineage>
        <taxon>Eukaryota</taxon>
        <taxon>Metazoa</taxon>
        <taxon>Ecdysozoa</taxon>
        <taxon>Arthropoda</taxon>
        <taxon>Hexapoda</taxon>
        <taxon>Insecta</taxon>
        <taxon>Pterygota</taxon>
        <taxon>Neoptera</taxon>
        <taxon>Endopterygota</taxon>
        <taxon>Diptera</taxon>
        <taxon>Nematocera</taxon>
        <taxon>Culicoidea</taxon>
        <taxon>Culicidae</taxon>
        <taxon>Anophelinae</taxon>
        <taxon>Anopheles</taxon>
    </lineage>
</organism>
<sequence>MQQRGQRWFLVLAGTAVLLLVSVHVDEVQPASIYAPDFNDSSDHFLDQQRSCRDLCSFCPTCNGFYCGEECICECSQDPTEHAKCIDLIKANSEKLGLVYDLFIQLPQKRSSRTRFGRRAKTPVGFHKILFSNFATKRVAVSDAPEQLGSTVMETETSDATLPVTRPTTVKDRTEESEVMNLT</sequence>
<dbReference type="VEuPathDB" id="VectorBase:ASTE005632"/>
<reference evidence="2" key="1">
    <citation type="journal article" date="2014" name="Genome Biol.">
        <title>Genome analysis of a major urban malaria vector mosquito, Anopheles stephensi.</title>
        <authorList>
            <person name="Jiang X."/>
            <person name="Peery A."/>
            <person name="Hall A.B."/>
            <person name="Sharma A."/>
            <person name="Chen X.G."/>
            <person name="Waterhouse R.M."/>
            <person name="Komissarov A."/>
            <person name="Riehle M.M."/>
            <person name="Shouche Y."/>
            <person name="Sharakhova M.V."/>
            <person name="Lawson D."/>
            <person name="Pakpour N."/>
            <person name="Arensburger P."/>
            <person name="Davidson V.L."/>
            <person name="Eiglmeier K."/>
            <person name="Emrich S."/>
            <person name="George P."/>
            <person name="Kennedy R.C."/>
            <person name="Mane S.P."/>
            <person name="Maslen G."/>
            <person name="Oringanje C."/>
            <person name="Qi Y."/>
            <person name="Settlage R."/>
            <person name="Tojo M."/>
            <person name="Tubio J.M."/>
            <person name="Unger M.F."/>
            <person name="Wang B."/>
            <person name="Vernick K.D."/>
            <person name="Ribeiro J.M."/>
            <person name="James A.A."/>
            <person name="Michel K."/>
            <person name="Riehle M.A."/>
            <person name="Luckhart S."/>
            <person name="Sharakhov I.V."/>
            <person name="Tu Z."/>
        </authorList>
    </citation>
    <scope>NUCLEOTIDE SEQUENCE [LARGE SCALE GENOMIC DNA]</scope>
    <source>
        <strain evidence="2">Indian</strain>
    </source>
</reference>
<dbReference type="AlphaFoldDB" id="A0A182Y816"/>
<protein>
    <submittedName>
        <fullName evidence="1">Uncharacterized protein</fullName>
    </submittedName>
</protein>
<dbReference type="Proteomes" id="UP000076408">
    <property type="component" value="Unassembled WGS sequence"/>
</dbReference>
<dbReference type="EnsemblMetazoa" id="ASTEI04602-RA">
    <property type="protein sequence ID" value="ASTEI04602-PA"/>
    <property type="gene ID" value="ASTEI04602"/>
</dbReference>
<proteinExistence type="predicted"/>
<evidence type="ECO:0000313" key="2">
    <source>
        <dbReference type="Proteomes" id="UP000076408"/>
    </source>
</evidence>
<reference evidence="1" key="2">
    <citation type="submission" date="2020-05" db="UniProtKB">
        <authorList>
            <consortium name="EnsemblMetazoa"/>
        </authorList>
    </citation>
    <scope>IDENTIFICATION</scope>
    <source>
        <strain evidence="1">Indian</strain>
    </source>
</reference>
<evidence type="ECO:0000313" key="1">
    <source>
        <dbReference type="EnsemblMetazoa" id="ASTEI04602-PA"/>
    </source>
</evidence>
<dbReference type="VEuPathDB" id="VectorBase:ASTEI04602"/>